<feature type="region of interest" description="Disordered" evidence="1">
    <location>
        <begin position="1"/>
        <end position="99"/>
    </location>
</feature>
<evidence type="ECO:0000313" key="2">
    <source>
        <dbReference type="EMBL" id="QQP42185.1"/>
    </source>
</evidence>
<dbReference type="AlphaFoldDB" id="A0A7T8H2A2"/>
<reference evidence="3" key="1">
    <citation type="submission" date="2021-01" db="EMBL/GenBank/DDBJ databases">
        <title>Caligus Genome Assembly.</title>
        <authorList>
            <person name="Gallardo-Escarate C."/>
        </authorList>
    </citation>
    <scope>NUCLEOTIDE SEQUENCE [LARGE SCALE GENOMIC DNA]</scope>
</reference>
<feature type="non-terminal residue" evidence="2">
    <location>
        <position position="1"/>
    </location>
</feature>
<feature type="compositionally biased region" description="Basic and acidic residues" evidence="1">
    <location>
        <begin position="1"/>
        <end position="16"/>
    </location>
</feature>
<feature type="compositionally biased region" description="Acidic residues" evidence="1">
    <location>
        <begin position="17"/>
        <end position="36"/>
    </location>
</feature>
<dbReference type="EMBL" id="CP045900">
    <property type="protein sequence ID" value="QQP42185.1"/>
    <property type="molecule type" value="Genomic_DNA"/>
</dbReference>
<organism evidence="2 3">
    <name type="scientific">Caligus rogercresseyi</name>
    <name type="common">Sea louse</name>
    <dbReference type="NCBI Taxonomy" id="217165"/>
    <lineage>
        <taxon>Eukaryota</taxon>
        <taxon>Metazoa</taxon>
        <taxon>Ecdysozoa</taxon>
        <taxon>Arthropoda</taxon>
        <taxon>Crustacea</taxon>
        <taxon>Multicrustacea</taxon>
        <taxon>Hexanauplia</taxon>
        <taxon>Copepoda</taxon>
        <taxon>Siphonostomatoida</taxon>
        <taxon>Caligidae</taxon>
        <taxon>Caligus</taxon>
    </lineage>
</organism>
<protein>
    <submittedName>
        <fullName evidence="2">Uncharacterized protein</fullName>
    </submittedName>
</protein>
<name>A0A7T8H2A2_CALRO</name>
<sequence length="99" mass="11614">MEGADERRKTEGAARLEEEEEADEVRILEEEEENGDENQNWKARIEEETTKEAPSSEIQSQREAWKVVLRKRPEMNLKGMTRKNSQNKSKRLRGSPEEL</sequence>
<evidence type="ECO:0000256" key="1">
    <source>
        <dbReference type="SAM" id="MobiDB-lite"/>
    </source>
</evidence>
<proteinExistence type="predicted"/>
<dbReference type="Proteomes" id="UP000595437">
    <property type="component" value="Chromosome 11"/>
</dbReference>
<accession>A0A7T8H2A2</accession>
<gene>
    <name evidence="2" type="ORF">FKW44_016770</name>
</gene>
<feature type="compositionally biased region" description="Polar residues" evidence="1">
    <location>
        <begin position="52"/>
        <end position="62"/>
    </location>
</feature>
<keyword evidence="3" id="KW-1185">Reference proteome</keyword>
<evidence type="ECO:0000313" key="3">
    <source>
        <dbReference type="Proteomes" id="UP000595437"/>
    </source>
</evidence>